<evidence type="ECO:0000313" key="1">
    <source>
        <dbReference type="EMBL" id="OIZ95066.1"/>
    </source>
</evidence>
<dbReference type="Proteomes" id="UP000183924">
    <property type="component" value="Unassembled WGS sequence"/>
</dbReference>
<proteinExistence type="predicted"/>
<keyword evidence="2" id="KW-1185">Reference proteome</keyword>
<dbReference type="InterPro" id="IPR025737">
    <property type="entry name" value="FApF"/>
</dbReference>
<organism evidence="1 2">
    <name type="scientific">Candidatus Rickettsiella isopodorum</name>
    <dbReference type="NCBI Taxonomy" id="1225476"/>
    <lineage>
        <taxon>Bacteria</taxon>
        <taxon>Pseudomonadati</taxon>
        <taxon>Pseudomonadota</taxon>
        <taxon>Gammaproteobacteria</taxon>
        <taxon>Legionellales</taxon>
        <taxon>Coxiellaceae</taxon>
        <taxon>Rickettsiella</taxon>
    </lineage>
</organism>
<dbReference type="STRING" id="1225476.A1D18_02925"/>
<dbReference type="OrthoDB" id="8639774at2"/>
<comment type="caution">
    <text evidence="1">The sequence shown here is derived from an EMBL/GenBank/DDBJ whole genome shotgun (WGS) entry which is preliminary data.</text>
</comment>
<sequence>MLTATYDINQRKTDVDIKPGDYFSLNWGISKYIPFDHGTLEIGIPGYDQWQVRQDSGSTLLTNVTTNEVHAAGAELGYRYSPWNLTVTGKFMQEFNAKARFQGRIYTLSLTYKF</sequence>
<name>A0A1J8NJI5_9COXI</name>
<reference evidence="1 2" key="1">
    <citation type="submission" date="2016-03" db="EMBL/GenBank/DDBJ databases">
        <title>Comparative genomics of Rickettsiella.</title>
        <authorList>
            <person name="Chandler C."/>
            <person name="Wang Y."/>
        </authorList>
    </citation>
    <scope>NUCLEOTIDE SEQUENCE [LARGE SCALE GENOMIC DNA]</scope>
    <source>
        <strain evidence="1 2">RCFS May 2013</strain>
    </source>
</reference>
<dbReference type="AlphaFoldDB" id="A0A1J8NJI5"/>
<gene>
    <name evidence="1" type="ORF">A1D18_02925</name>
</gene>
<dbReference type="RefSeq" id="WP_071662330.1">
    <property type="nucleotide sequence ID" value="NZ_LUKY01000032.1"/>
</dbReference>
<evidence type="ECO:0008006" key="3">
    <source>
        <dbReference type="Google" id="ProtNLM"/>
    </source>
</evidence>
<evidence type="ECO:0000313" key="2">
    <source>
        <dbReference type="Proteomes" id="UP000183924"/>
    </source>
</evidence>
<accession>A0A1J8NJI5</accession>
<dbReference type="EMBL" id="LUKY01000032">
    <property type="protein sequence ID" value="OIZ95066.1"/>
    <property type="molecule type" value="Genomic_DNA"/>
</dbReference>
<dbReference type="Pfam" id="PF13557">
    <property type="entry name" value="Phenol_MetA_deg"/>
    <property type="match status" value="1"/>
</dbReference>
<protein>
    <recommendedName>
        <fullName evidence="3">Outer membrane protein beta-barrel domain-containing protein</fullName>
    </recommendedName>
</protein>